<keyword evidence="2" id="KW-0813">Transport</keyword>
<evidence type="ECO:0000256" key="5">
    <source>
        <dbReference type="ARBA" id="ARBA00022989"/>
    </source>
</evidence>
<accession>A0A3M8C3I9</accession>
<keyword evidence="4 7" id="KW-0812">Transmembrane</keyword>
<sequence length="262" mass="28378">MVNKEISWLVTGASTLFIVGTDVFIVSPILPSLSFFLAWVNLVIWPKQKRSAPIAIRIAPAPTSLMLRSVLVTVFWATAMYAVYTYLGTALTEDSQLTSSQLASSLIAYGLGAMLGSLNGGRMADRWGAKNVSSASLLGLVVLLGAVGLLYQYAGWLYLLLFAWDFGGYAFVPAYQSRLSVEYPHHLGLIMAWNITGMYIGMTLGAYLGGPIYQVAGFSKLAYLSAAVALVASLCSLRPAPLENLATPSFWRSLSCTYTIFR</sequence>
<dbReference type="InterPro" id="IPR050189">
    <property type="entry name" value="MFS_Efflux_Transporters"/>
</dbReference>
<dbReference type="OrthoDB" id="212436at2"/>
<feature type="transmembrane region" description="Helical" evidence="7">
    <location>
        <begin position="187"/>
        <end position="209"/>
    </location>
</feature>
<dbReference type="InterPro" id="IPR011701">
    <property type="entry name" value="MFS"/>
</dbReference>
<evidence type="ECO:0000256" key="6">
    <source>
        <dbReference type="ARBA" id="ARBA00023136"/>
    </source>
</evidence>
<evidence type="ECO:0000259" key="8">
    <source>
        <dbReference type="PROSITE" id="PS50850"/>
    </source>
</evidence>
<keyword evidence="10" id="KW-1185">Reference proteome</keyword>
<feature type="domain" description="Major facilitator superfamily (MFS) profile" evidence="8">
    <location>
        <begin position="65"/>
        <end position="262"/>
    </location>
</feature>
<evidence type="ECO:0000256" key="3">
    <source>
        <dbReference type="ARBA" id="ARBA00022475"/>
    </source>
</evidence>
<dbReference type="PANTHER" id="PTHR43124:SF10">
    <property type="entry name" value="PURINE EFFLUX PUMP PBUE"/>
    <property type="match status" value="1"/>
</dbReference>
<evidence type="ECO:0000313" key="9">
    <source>
        <dbReference type="EMBL" id="RNB70280.1"/>
    </source>
</evidence>
<evidence type="ECO:0000313" key="10">
    <source>
        <dbReference type="Proteomes" id="UP000282028"/>
    </source>
</evidence>
<dbReference type="PANTHER" id="PTHR43124">
    <property type="entry name" value="PURINE EFFLUX PUMP PBUE"/>
    <property type="match status" value="1"/>
</dbReference>
<comment type="caution">
    <text evidence="9">The sequence shown here is derived from an EMBL/GenBank/DDBJ whole genome shotgun (WGS) entry which is preliminary data.</text>
</comment>
<dbReference type="SUPFAM" id="SSF103473">
    <property type="entry name" value="MFS general substrate transporter"/>
    <property type="match status" value="1"/>
</dbReference>
<keyword evidence="5 7" id="KW-1133">Transmembrane helix</keyword>
<feature type="transmembrane region" description="Helical" evidence="7">
    <location>
        <begin position="99"/>
        <end position="120"/>
    </location>
</feature>
<feature type="transmembrane region" description="Helical" evidence="7">
    <location>
        <begin position="23"/>
        <end position="44"/>
    </location>
</feature>
<feature type="transmembrane region" description="Helical" evidence="7">
    <location>
        <begin position="221"/>
        <end position="240"/>
    </location>
</feature>
<evidence type="ECO:0000256" key="4">
    <source>
        <dbReference type="ARBA" id="ARBA00022692"/>
    </source>
</evidence>
<keyword evidence="6 7" id="KW-0472">Membrane</keyword>
<evidence type="ECO:0000256" key="1">
    <source>
        <dbReference type="ARBA" id="ARBA00004651"/>
    </source>
</evidence>
<proteinExistence type="predicted"/>
<evidence type="ECO:0000256" key="2">
    <source>
        <dbReference type="ARBA" id="ARBA00022448"/>
    </source>
</evidence>
<reference evidence="9 10" key="1">
    <citation type="submission" date="2018-10" db="EMBL/GenBank/DDBJ databases">
        <title>Phylogenomics of Brevibacillus.</title>
        <authorList>
            <person name="Dunlap C."/>
        </authorList>
    </citation>
    <scope>NUCLEOTIDE SEQUENCE [LARGE SCALE GENOMIC DNA]</scope>
    <source>
        <strain evidence="9 10">JCM 12215</strain>
    </source>
</reference>
<protein>
    <submittedName>
        <fullName evidence="9">MFS transporter</fullName>
    </submittedName>
</protein>
<dbReference type="EMBL" id="RHHR01000034">
    <property type="protein sequence ID" value="RNB70280.1"/>
    <property type="molecule type" value="Genomic_DNA"/>
</dbReference>
<dbReference type="GO" id="GO:0005886">
    <property type="term" value="C:plasma membrane"/>
    <property type="evidence" value="ECO:0007669"/>
    <property type="project" value="UniProtKB-SubCell"/>
</dbReference>
<organism evidence="9 10">
    <name type="scientific">Brevibacillus invocatus</name>
    <dbReference type="NCBI Taxonomy" id="173959"/>
    <lineage>
        <taxon>Bacteria</taxon>
        <taxon>Bacillati</taxon>
        <taxon>Bacillota</taxon>
        <taxon>Bacilli</taxon>
        <taxon>Bacillales</taxon>
        <taxon>Paenibacillaceae</taxon>
        <taxon>Brevibacillus</taxon>
    </lineage>
</organism>
<keyword evidence="3" id="KW-1003">Cell membrane</keyword>
<dbReference type="AlphaFoldDB" id="A0A3M8C3I9"/>
<dbReference type="InterPro" id="IPR036259">
    <property type="entry name" value="MFS_trans_sf"/>
</dbReference>
<dbReference type="Gene3D" id="1.20.1250.20">
    <property type="entry name" value="MFS general substrate transporter like domains"/>
    <property type="match status" value="1"/>
</dbReference>
<feature type="transmembrane region" description="Helical" evidence="7">
    <location>
        <begin position="132"/>
        <end position="151"/>
    </location>
</feature>
<feature type="transmembrane region" description="Helical" evidence="7">
    <location>
        <begin position="65"/>
        <end position="87"/>
    </location>
</feature>
<evidence type="ECO:0000256" key="7">
    <source>
        <dbReference type="SAM" id="Phobius"/>
    </source>
</evidence>
<dbReference type="GO" id="GO:0022857">
    <property type="term" value="F:transmembrane transporter activity"/>
    <property type="evidence" value="ECO:0007669"/>
    <property type="project" value="InterPro"/>
</dbReference>
<comment type="subcellular location">
    <subcellularLocation>
        <location evidence="1">Cell membrane</location>
        <topology evidence="1">Multi-pass membrane protein</topology>
    </subcellularLocation>
</comment>
<gene>
    <name evidence="9" type="ORF">EDM52_17080</name>
</gene>
<dbReference type="InterPro" id="IPR020846">
    <property type="entry name" value="MFS_dom"/>
</dbReference>
<dbReference type="Pfam" id="PF07690">
    <property type="entry name" value="MFS_1"/>
    <property type="match status" value="1"/>
</dbReference>
<dbReference type="Proteomes" id="UP000282028">
    <property type="component" value="Unassembled WGS sequence"/>
</dbReference>
<dbReference type="RefSeq" id="WP_122910163.1">
    <property type="nucleotide sequence ID" value="NZ_CBCSBE010000010.1"/>
</dbReference>
<dbReference type="PROSITE" id="PS50850">
    <property type="entry name" value="MFS"/>
    <property type="match status" value="1"/>
</dbReference>
<name>A0A3M8C3I9_9BACL</name>